<evidence type="ECO:0000313" key="1">
    <source>
        <dbReference type="EMBL" id="GBP89296.1"/>
    </source>
</evidence>
<proteinExistence type="predicted"/>
<gene>
    <name evidence="1" type="ORF">EVAR_65279_1</name>
</gene>
<dbReference type="Proteomes" id="UP000299102">
    <property type="component" value="Unassembled WGS sequence"/>
</dbReference>
<name>A0A4C1ZLA6_EUMVA</name>
<sequence>MKDSQRLMMEPEASWEEIPSDWLDTCAASMKKDVNEVCMLCGKLIWKAASACSSLYVTSVAQEGPCHYGSDQLRLVTEDRAGGLMGWQGAGGRQRVELVGRYQAADDFRCLTLETPWRKNLILRWPGPEASTIPTPDMVGPVPC</sequence>
<dbReference type="AlphaFoldDB" id="A0A4C1ZLA6"/>
<dbReference type="EMBL" id="BGZK01001990">
    <property type="protein sequence ID" value="GBP89296.1"/>
    <property type="molecule type" value="Genomic_DNA"/>
</dbReference>
<organism evidence="1 2">
    <name type="scientific">Eumeta variegata</name>
    <name type="common">Bagworm moth</name>
    <name type="synonym">Eumeta japonica</name>
    <dbReference type="NCBI Taxonomy" id="151549"/>
    <lineage>
        <taxon>Eukaryota</taxon>
        <taxon>Metazoa</taxon>
        <taxon>Ecdysozoa</taxon>
        <taxon>Arthropoda</taxon>
        <taxon>Hexapoda</taxon>
        <taxon>Insecta</taxon>
        <taxon>Pterygota</taxon>
        <taxon>Neoptera</taxon>
        <taxon>Endopterygota</taxon>
        <taxon>Lepidoptera</taxon>
        <taxon>Glossata</taxon>
        <taxon>Ditrysia</taxon>
        <taxon>Tineoidea</taxon>
        <taxon>Psychidae</taxon>
        <taxon>Oiketicinae</taxon>
        <taxon>Eumeta</taxon>
    </lineage>
</organism>
<accession>A0A4C1ZLA6</accession>
<keyword evidence="2" id="KW-1185">Reference proteome</keyword>
<evidence type="ECO:0000313" key="2">
    <source>
        <dbReference type="Proteomes" id="UP000299102"/>
    </source>
</evidence>
<comment type="caution">
    <text evidence="1">The sequence shown here is derived from an EMBL/GenBank/DDBJ whole genome shotgun (WGS) entry which is preliminary data.</text>
</comment>
<protein>
    <submittedName>
        <fullName evidence="1">Uncharacterized protein</fullName>
    </submittedName>
</protein>
<reference evidence="1 2" key="1">
    <citation type="journal article" date="2019" name="Commun. Biol.">
        <title>The bagworm genome reveals a unique fibroin gene that provides high tensile strength.</title>
        <authorList>
            <person name="Kono N."/>
            <person name="Nakamura H."/>
            <person name="Ohtoshi R."/>
            <person name="Tomita M."/>
            <person name="Numata K."/>
            <person name="Arakawa K."/>
        </authorList>
    </citation>
    <scope>NUCLEOTIDE SEQUENCE [LARGE SCALE GENOMIC DNA]</scope>
</reference>